<proteinExistence type="predicted"/>
<feature type="domain" description="Lysozyme inhibitor LprI-like N-terminal" evidence="1">
    <location>
        <begin position="22"/>
        <end position="114"/>
    </location>
</feature>
<evidence type="ECO:0000259" key="1">
    <source>
        <dbReference type="Pfam" id="PF07007"/>
    </source>
</evidence>
<accession>A0A0F9S5R5</accession>
<organism evidence="2">
    <name type="scientific">marine sediment metagenome</name>
    <dbReference type="NCBI Taxonomy" id="412755"/>
    <lineage>
        <taxon>unclassified sequences</taxon>
        <taxon>metagenomes</taxon>
        <taxon>ecological metagenomes</taxon>
    </lineage>
</organism>
<protein>
    <recommendedName>
        <fullName evidence="1">Lysozyme inhibitor LprI-like N-terminal domain-containing protein</fullName>
    </recommendedName>
</protein>
<reference evidence="2" key="1">
    <citation type="journal article" date="2015" name="Nature">
        <title>Complex archaea that bridge the gap between prokaryotes and eukaryotes.</title>
        <authorList>
            <person name="Spang A."/>
            <person name="Saw J.H."/>
            <person name="Jorgensen S.L."/>
            <person name="Zaremba-Niedzwiedzka K."/>
            <person name="Martijn J."/>
            <person name="Lind A.E."/>
            <person name="van Eijk R."/>
            <person name="Schleper C."/>
            <person name="Guy L."/>
            <person name="Ettema T.J."/>
        </authorList>
    </citation>
    <scope>NUCLEOTIDE SEQUENCE</scope>
</reference>
<dbReference type="AlphaFoldDB" id="A0A0F9S5R5"/>
<gene>
    <name evidence="2" type="ORF">LCGC14_0892620</name>
</gene>
<sequence length="148" mass="16886">MIKLFVLLLMMSAVSKAEEVNCDNAFTTYDMNVCAGHDMEQADAKLDKYLTAAKERYVDEPDVVASLDKSQQAWLTYRQIYCDGIYDLWSDGTIRGVMFASCVIALTEQHTHQLWLDYLTYMDSTDPILPEPNLARMKETDPNHSSDD</sequence>
<dbReference type="EMBL" id="LAZR01002866">
    <property type="protein sequence ID" value="KKN24658.1"/>
    <property type="molecule type" value="Genomic_DNA"/>
</dbReference>
<dbReference type="Gene3D" id="1.20.1270.180">
    <property type="match status" value="1"/>
</dbReference>
<dbReference type="Pfam" id="PF07007">
    <property type="entry name" value="LprI"/>
    <property type="match status" value="1"/>
</dbReference>
<dbReference type="InterPro" id="IPR009739">
    <property type="entry name" value="LprI-like_N"/>
</dbReference>
<name>A0A0F9S5R5_9ZZZZ</name>
<evidence type="ECO:0000313" key="2">
    <source>
        <dbReference type="EMBL" id="KKN24658.1"/>
    </source>
</evidence>
<comment type="caution">
    <text evidence="2">The sequence shown here is derived from an EMBL/GenBank/DDBJ whole genome shotgun (WGS) entry which is preliminary data.</text>
</comment>